<name>A0A2X1MYA0_ECOLX</name>
<reference evidence="1 2" key="1">
    <citation type="submission" date="2018-06" db="EMBL/GenBank/DDBJ databases">
        <authorList>
            <consortium name="Pathogen Informatics"/>
            <person name="Doyle S."/>
        </authorList>
    </citation>
    <scope>NUCLEOTIDE SEQUENCE [LARGE SCALE GENOMIC DNA]</scope>
    <source>
        <strain evidence="1 2">NCTC9073</strain>
    </source>
</reference>
<sequence length="82" mass="9501">MPMIQRDFVEPQSKRYRGNIRARRSCLMSARAVKIYAARVLWLRPPPENGQKFPSYLFFQAEANVVIFSKTLHVESNTVTVS</sequence>
<protein>
    <submittedName>
        <fullName evidence="1">Uncharacterized protein</fullName>
    </submittedName>
</protein>
<dbReference type="AlphaFoldDB" id="A0A2X1MYA0"/>
<dbReference type="Proteomes" id="UP000250780">
    <property type="component" value="Unassembled WGS sequence"/>
</dbReference>
<evidence type="ECO:0000313" key="2">
    <source>
        <dbReference type="Proteomes" id="UP000250780"/>
    </source>
</evidence>
<organism evidence="1 2">
    <name type="scientific">Escherichia coli</name>
    <dbReference type="NCBI Taxonomy" id="562"/>
    <lineage>
        <taxon>Bacteria</taxon>
        <taxon>Pseudomonadati</taxon>
        <taxon>Pseudomonadota</taxon>
        <taxon>Gammaproteobacteria</taxon>
        <taxon>Enterobacterales</taxon>
        <taxon>Enterobacteriaceae</taxon>
        <taxon>Escherichia</taxon>
    </lineage>
</organism>
<proteinExistence type="predicted"/>
<accession>A0A2X1MYA0</accession>
<dbReference type="EMBL" id="UASD01000008">
    <property type="protein sequence ID" value="SPX11456.1"/>
    <property type="molecule type" value="Genomic_DNA"/>
</dbReference>
<evidence type="ECO:0000313" key="1">
    <source>
        <dbReference type="EMBL" id="SPX11456.1"/>
    </source>
</evidence>
<gene>
    <name evidence="1" type="ORF">NCTC9073_02793</name>
</gene>